<evidence type="ECO:0008006" key="8">
    <source>
        <dbReference type="Google" id="ProtNLM"/>
    </source>
</evidence>
<proteinExistence type="predicted"/>
<keyword evidence="5 6" id="KW-0472">Membrane</keyword>
<evidence type="ECO:0000313" key="7">
    <source>
        <dbReference type="EMBL" id="JAT33025.1"/>
    </source>
</evidence>
<reference evidence="7" key="1">
    <citation type="submission" date="2015-11" db="EMBL/GenBank/DDBJ databases">
        <title>De novo transcriptome assembly of four potential Pierce s Disease insect vectors from Arizona vineyards.</title>
        <authorList>
            <person name="Tassone E.E."/>
        </authorList>
    </citation>
    <scope>NUCLEOTIDE SEQUENCE</scope>
</reference>
<evidence type="ECO:0000256" key="4">
    <source>
        <dbReference type="ARBA" id="ARBA00022989"/>
    </source>
</evidence>
<feature type="transmembrane region" description="Helical" evidence="6">
    <location>
        <begin position="71"/>
        <end position="94"/>
    </location>
</feature>
<dbReference type="InterPro" id="IPR036259">
    <property type="entry name" value="MFS_trans_sf"/>
</dbReference>
<keyword evidence="3 6" id="KW-0812">Transmembrane</keyword>
<comment type="subcellular location">
    <subcellularLocation>
        <location evidence="1">Membrane</location>
        <topology evidence="1">Multi-pass membrane protein</topology>
    </subcellularLocation>
</comment>
<evidence type="ECO:0000256" key="3">
    <source>
        <dbReference type="ARBA" id="ARBA00022692"/>
    </source>
</evidence>
<feature type="transmembrane region" description="Helical" evidence="6">
    <location>
        <begin position="18"/>
        <end position="39"/>
    </location>
</feature>
<evidence type="ECO:0000256" key="6">
    <source>
        <dbReference type="SAM" id="Phobius"/>
    </source>
</evidence>
<feature type="transmembrane region" description="Helical" evidence="6">
    <location>
        <begin position="106"/>
        <end position="128"/>
    </location>
</feature>
<gene>
    <name evidence="7" type="ORF">g.34569</name>
</gene>
<keyword evidence="4 6" id="KW-1133">Transmembrane helix</keyword>
<feature type="non-terminal residue" evidence="7">
    <location>
        <position position="1"/>
    </location>
</feature>
<keyword evidence="2" id="KW-0813">Transport</keyword>
<accession>A0A1B6MAR9</accession>
<feature type="transmembrane region" description="Helical" evidence="6">
    <location>
        <begin position="134"/>
        <end position="153"/>
    </location>
</feature>
<evidence type="ECO:0000256" key="2">
    <source>
        <dbReference type="ARBA" id="ARBA00022448"/>
    </source>
</evidence>
<dbReference type="SUPFAM" id="SSF103473">
    <property type="entry name" value="MFS general substrate transporter"/>
    <property type="match status" value="1"/>
</dbReference>
<sequence length="174" mass="18622">RLGTNTAELIVATHSSVFVPNLVVGTVQPMVMVTAGFIANFVDRRFLMVVTMVLCSAVSFFSTWVPEATLTIIMFGAIPIVISVSYNILTSLLVELFPTYIRAMAVSLVMVCGRLGSASGSKIFSSLIDAQCPLLFKLLPGLLLCTAVLPLCVSLKSGKPEKPAESPNQKNRAV</sequence>
<dbReference type="Gene3D" id="1.20.1250.20">
    <property type="entry name" value="MFS general substrate transporter like domains"/>
    <property type="match status" value="1"/>
</dbReference>
<feature type="transmembrane region" description="Helical" evidence="6">
    <location>
        <begin position="46"/>
        <end position="65"/>
    </location>
</feature>
<organism evidence="7">
    <name type="scientific">Graphocephala atropunctata</name>
    <dbReference type="NCBI Taxonomy" id="36148"/>
    <lineage>
        <taxon>Eukaryota</taxon>
        <taxon>Metazoa</taxon>
        <taxon>Ecdysozoa</taxon>
        <taxon>Arthropoda</taxon>
        <taxon>Hexapoda</taxon>
        <taxon>Insecta</taxon>
        <taxon>Pterygota</taxon>
        <taxon>Neoptera</taxon>
        <taxon>Paraneoptera</taxon>
        <taxon>Hemiptera</taxon>
        <taxon>Auchenorrhyncha</taxon>
        <taxon>Membracoidea</taxon>
        <taxon>Cicadellidae</taxon>
        <taxon>Cicadellinae</taxon>
        <taxon>Cicadellini</taxon>
        <taxon>Graphocephala</taxon>
    </lineage>
</organism>
<dbReference type="AlphaFoldDB" id="A0A1B6MAR9"/>
<evidence type="ECO:0000256" key="5">
    <source>
        <dbReference type="ARBA" id="ARBA00023136"/>
    </source>
</evidence>
<name>A0A1B6MAR9_9HEMI</name>
<dbReference type="EMBL" id="GEBQ01006952">
    <property type="protein sequence ID" value="JAT33025.1"/>
    <property type="molecule type" value="Transcribed_RNA"/>
</dbReference>
<dbReference type="GO" id="GO:0016020">
    <property type="term" value="C:membrane"/>
    <property type="evidence" value="ECO:0007669"/>
    <property type="project" value="UniProtKB-SubCell"/>
</dbReference>
<dbReference type="PANTHER" id="PTHR23511">
    <property type="entry name" value="SYNAPTIC VESICLE GLYCOPROTEIN 2"/>
    <property type="match status" value="1"/>
</dbReference>
<protein>
    <recommendedName>
        <fullName evidence="8">Major facilitator superfamily (MFS) profile domain-containing protein</fullName>
    </recommendedName>
</protein>
<evidence type="ECO:0000256" key="1">
    <source>
        <dbReference type="ARBA" id="ARBA00004141"/>
    </source>
</evidence>
<dbReference type="PANTHER" id="PTHR23511:SF35">
    <property type="entry name" value="MAJOR FACILITATOR SUPERFAMILY (MFS) PROFILE DOMAIN-CONTAINING PROTEIN"/>
    <property type="match status" value="1"/>
</dbReference>